<dbReference type="SUPFAM" id="SSF55073">
    <property type="entry name" value="Nucleotide cyclase"/>
    <property type="match status" value="1"/>
</dbReference>
<dbReference type="GO" id="GO:0052621">
    <property type="term" value="F:diguanylate cyclase activity"/>
    <property type="evidence" value="ECO:0007669"/>
    <property type="project" value="TreeGrafter"/>
</dbReference>
<keyword evidence="1" id="KW-1133">Transmembrane helix</keyword>
<evidence type="ECO:0000259" key="2">
    <source>
        <dbReference type="PROSITE" id="PS50887"/>
    </source>
</evidence>
<dbReference type="EMBL" id="BSDY01000015">
    <property type="protein sequence ID" value="GLI57292.1"/>
    <property type="molecule type" value="Genomic_DNA"/>
</dbReference>
<name>A0A9W6GMY7_9FUSO</name>
<dbReference type="GO" id="GO:1902201">
    <property type="term" value="P:negative regulation of bacterial-type flagellum-dependent cell motility"/>
    <property type="evidence" value="ECO:0007669"/>
    <property type="project" value="TreeGrafter"/>
</dbReference>
<gene>
    <name evidence="3" type="ORF">PM10SUCC1_28060</name>
</gene>
<reference evidence="3" key="1">
    <citation type="submission" date="2022-12" db="EMBL/GenBank/DDBJ databases">
        <title>Reference genome sequencing for broad-spectrum identification of bacterial and archaeal isolates by mass spectrometry.</title>
        <authorList>
            <person name="Sekiguchi Y."/>
            <person name="Tourlousse D.M."/>
        </authorList>
    </citation>
    <scope>NUCLEOTIDE SEQUENCE</scope>
    <source>
        <strain evidence="3">10succ1</strain>
    </source>
</reference>
<sequence length="373" mass="43829">MKEYKSELKLVLLALLIFNIVFMGISVRNQKKHLNAQLRKVITFMEMILPHDLHDKLSRGEEIDMEQVERIFRQLSLYAHSEKLKFCYTIVDTPQGMKYAFGGIPLEIIDRGEFAQYYLYKVSPQEDTIYDIKRRMIEEGGDEFSGIYRDEFGKYRALVSPYETQGGNIILIGAEYDYDQYKRWFMREMFTIFFINSLILLGTLLMVFSIYQKNKAVRAAIIKEGMTDHLTGLYTRKALDTIDERIKAVDPALWAFLYFDLDGLKVINDTRGHKEGDRYILGFARILKKVFRHEDLILRLGGDEFLVVGEVAESSNIQLIEERLRREAYRSNIEFSMGFILVESTDINDIDRIIKESDKRMYEEKQKKKAVRK</sequence>
<dbReference type="RefSeq" id="WP_281836837.1">
    <property type="nucleotide sequence ID" value="NZ_BSDY01000015.1"/>
</dbReference>
<dbReference type="GO" id="GO:0043709">
    <property type="term" value="P:cell adhesion involved in single-species biofilm formation"/>
    <property type="evidence" value="ECO:0007669"/>
    <property type="project" value="TreeGrafter"/>
</dbReference>
<organism evidence="3 4">
    <name type="scientific">Propionigenium maris DSM 9537</name>
    <dbReference type="NCBI Taxonomy" id="1123000"/>
    <lineage>
        <taxon>Bacteria</taxon>
        <taxon>Fusobacteriati</taxon>
        <taxon>Fusobacteriota</taxon>
        <taxon>Fusobacteriia</taxon>
        <taxon>Fusobacteriales</taxon>
        <taxon>Fusobacteriaceae</taxon>
        <taxon>Propionigenium</taxon>
    </lineage>
</organism>
<feature type="transmembrane region" description="Helical" evidence="1">
    <location>
        <begin position="190"/>
        <end position="211"/>
    </location>
</feature>
<dbReference type="SMART" id="SM00267">
    <property type="entry name" value="GGDEF"/>
    <property type="match status" value="1"/>
</dbReference>
<dbReference type="AlphaFoldDB" id="A0A9W6GMY7"/>
<comment type="caution">
    <text evidence="3">The sequence shown here is derived from an EMBL/GenBank/DDBJ whole genome shotgun (WGS) entry which is preliminary data.</text>
</comment>
<dbReference type="Pfam" id="PF00990">
    <property type="entry name" value="GGDEF"/>
    <property type="match status" value="1"/>
</dbReference>
<evidence type="ECO:0000313" key="4">
    <source>
        <dbReference type="Proteomes" id="UP001144471"/>
    </source>
</evidence>
<dbReference type="InterPro" id="IPR029787">
    <property type="entry name" value="Nucleotide_cyclase"/>
</dbReference>
<dbReference type="CDD" id="cd01949">
    <property type="entry name" value="GGDEF"/>
    <property type="match status" value="1"/>
</dbReference>
<proteinExistence type="predicted"/>
<dbReference type="PROSITE" id="PS50887">
    <property type="entry name" value="GGDEF"/>
    <property type="match status" value="1"/>
</dbReference>
<keyword evidence="4" id="KW-1185">Reference proteome</keyword>
<protein>
    <recommendedName>
        <fullName evidence="2">GGDEF domain-containing protein</fullName>
    </recommendedName>
</protein>
<feature type="domain" description="GGDEF" evidence="2">
    <location>
        <begin position="252"/>
        <end position="373"/>
    </location>
</feature>
<dbReference type="PANTHER" id="PTHR45138">
    <property type="entry name" value="REGULATORY COMPONENTS OF SENSORY TRANSDUCTION SYSTEM"/>
    <property type="match status" value="1"/>
</dbReference>
<dbReference type="Proteomes" id="UP001144471">
    <property type="component" value="Unassembled WGS sequence"/>
</dbReference>
<evidence type="ECO:0000256" key="1">
    <source>
        <dbReference type="SAM" id="Phobius"/>
    </source>
</evidence>
<keyword evidence="1" id="KW-0812">Transmembrane</keyword>
<evidence type="ECO:0000313" key="3">
    <source>
        <dbReference type="EMBL" id="GLI57292.1"/>
    </source>
</evidence>
<keyword evidence="1" id="KW-0472">Membrane</keyword>
<feature type="transmembrane region" description="Helical" evidence="1">
    <location>
        <begin position="6"/>
        <end position="27"/>
    </location>
</feature>
<dbReference type="InterPro" id="IPR050469">
    <property type="entry name" value="Diguanylate_Cyclase"/>
</dbReference>
<dbReference type="InterPro" id="IPR000160">
    <property type="entry name" value="GGDEF_dom"/>
</dbReference>
<dbReference type="NCBIfam" id="TIGR00254">
    <property type="entry name" value="GGDEF"/>
    <property type="match status" value="1"/>
</dbReference>
<dbReference type="InterPro" id="IPR043128">
    <property type="entry name" value="Rev_trsase/Diguanyl_cyclase"/>
</dbReference>
<dbReference type="Gene3D" id="3.30.70.270">
    <property type="match status" value="1"/>
</dbReference>
<dbReference type="PANTHER" id="PTHR45138:SF9">
    <property type="entry name" value="DIGUANYLATE CYCLASE DGCM-RELATED"/>
    <property type="match status" value="1"/>
</dbReference>
<dbReference type="GO" id="GO:0005886">
    <property type="term" value="C:plasma membrane"/>
    <property type="evidence" value="ECO:0007669"/>
    <property type="project" value="TreeGrafter"/>
</dbReference>
<accession>A0A9W6GMY7</accession>